<feature type="compositionally biased region" description="Acidic residues" evidence="1">
    <location>
        <begin position="28"/>
        <end position="50"/>
    </location>
</feature>
<name>A0A9W9UEN4_PENBR</name>
<dbReference type="Proteomes" id="UP001147695">
    <property type="component" value="Unassembled WGS sequence"/>
</dbReference>
<dbReference type="AlphaFoldDB" id="A0A9W9UEN4"/>
<gene>
    <name evidence="2" type="ORF">N7452_004925</name>
</gene>
<evidence type="ECO:0000256" key="1">
    <source>
        <dbReference type="SAM" id="MobiDB-lite"/>
    </source>
</evidence>
<sequence length="50" mass="5496">MADSQPPPQHNGSEQLPPSEDNIKTEPDLDASIEQDVEMNPEQPEEAPRG</sequence>
<reference evidence="2" key="1">
    <citation type="submission" date="2022-12" db="EMBL/GenBank/DDBJ databases">
        <authorList>
            <person name="Petersen C."/>
        </authorList>
    </citation>
    <scope>NUCLEOTIDE SEQUENCE</scope>
    <source>
        <strain evidence="2">IBT 35673</strain>
    </source>
</reference>
<reference evidence="2" key="2">
    <citation type="journal article" date="2023" name="IMA Fungus">
        <title>Comparative genomic study of the Penicillium genus elucidates a diverse pangenome and 15 lateral gene transfer events.</title>
        <authorList>
            <person name="Petersen C."/>
            <person name="Sorensen T."/>
            <person name="Nielsen M.R."/>
            <person name="Sondergaard T.E."/>
            <person name="Sorensen J.L."/>
            <person name="Fitzpatrick D.A."/>
            <person name="Frisvad J.C."/>
            <person name="Nielsen K.L."/>
        </authorList>
    </citation>
    <scope>NUCLEOTIDE SEQUENCE</scope>
    <source>
        <strain evidence="2">IBT 35673</strain>
    </source>
</reference>
<feature type="region of interest" description="Disordered" evidence="1">
    <location>
        <begin position="1"/>
        <end position="50"/>
    </location>
</feature>
<protein>
    <submittedName>
        <fullName evidence="2">Transcription initiation factor TFIID 23-30kDa subunit</fullName>
    </submittedName>
</protein>
<accession>A0A9W9UEN4</accession>
<organism evidence="2 3">
    <name type="scientific">Penicillium brevicompactum</name>
    <dbReference type="NCBI Taxonomy" id="5074"/>
    <lineage>
        <taxon>Eukaryota</taxon>
        <taxon>Fungi</taxon>
        <taxon>Dikarya</taxon>
        <taxon>Ascomycota</taxon>
        <taxon>Pezizomycotina</taxon>
        <taxon>Eurotiomycetes</taxon>
        <taxon>Eurotiomycetidae</taxon>
        <taxon>Eurotiales</taxon>
        <taxon>Aspergillaceae</taxon>
        <taxon>Penicillium</taxon>
    </lineage>
</organism>
<evidence type="ECO:0000313" key="3">
    <source>
        <dbReference type="Proteomes" id="UP001147695"/>
    </source>
</evidence>
<evidence type="ECO:0000313" key="2">
    <source>
        <dbReference type="EMBL" id="KAJ5338197.1"/>
    </source>
</evidence>
<proteinExistence type="predicted"/>
<dbReference type="EMBL" id="JAPZBQ010000003">
    <property type="protein sequence ID" value="KAJ5338197.1"/>
    <property type="molecule type" value="Genomic_DNA"/>
</dbReference>
<comment type="caution">
    <text evidence="2">The sequence shown here is derived from an EMBL/GenBank/DDBJ whole genome shotgun (WGS) entry which is preliminary data.</text>
</comment>